<dbReference type="EMBL" id="CP142149">
    <property type="protein sequence ID" value="WSE26889.1"/>
    <property type="molecule type" value="Genomic_DNA"/>
</dbReference>
<dbReference type="Gene3D" id="1.10.238.10">
    <property type="entry name" value="EF-hand"/>
    <property type="match status" value="1"/>
</dbReference>
<dbReference type="Pfam" id="PF13499">
    <property type="entry name" value="EF-hand_7"/>
    <property type="match status" value="1"/>
</dbReference>
<feature type="domain" description="EF-hand" evidence="1">
    <location>
        <begin position="69"/>
        <end position="94"/>
    </location>
</feature>
<dbReference type="PROSITE" id="PS50222">
    <property type="entry name" value="EF_HAND_2"/>
    <property type="match status" value="2"/>
</dbReference>
<dbReference type="CDD" id="cd00051">
    <property type="entry name" value="EFh"/>
    <property type="match status" value="1"/>
</dbReference>
<feature type="domain" description="EF-hand" evidence="1">
    <location>
        <begin position="9"/>
        <end position="44"/>
    </location>
</feature>
<organism evidence="2 3">
    <name type="scientific">Amycolatopsis rhabdoformis</name>
    <dbReference type="NCBI Taxonomy" id="1448059"/>
    <lineage>
        <taxon>Bacteria</taxon>
        <taxon>Bacillati</taxon>
        <taxon>Actinomycetota</taxon>
        <taxon>Actinomycetes</taxon>
        <taxon>Pseudonocardiales</taxon>
        <taxon>Pseudonocardiaceae</taxon>
        <taxon>Amycolatopsis</taxon>
    </lineage>
</organism>
<gene>
    <name evidence="2" type="ORF">VSH64_28900</name>
</gene>
<proteinExistence type="predicted"/>
<dbReference type="RefSeq" id="WP_326565880.1">
    <property type="nucleotide sequence ID" value="NZ_CP142149.1"/>
</dbReference>
<name>A0ABZ1HYF2_9PSEU</name>
<protein>
    <submittedName>
        <fullName evidence="2">EF-hand domain-containing protein</fullName>
    </submittedName>
</protein>
<dbReference type="Proteomes" id="UP001330812">
    <property type="component" value="Chromosome"/>
</dbReference>
<evidence type="ECO:0000259" key="1">
    <source>
        <dbReference type="PROSITE" id="PS50222"/>
    </source>
</evidence>
<reference evidence="2 3" key="1">
    <citation type="journal article" date="2015" name="Int. J. Syst. Evol. Microbiol.">
        <title>Amycolatopsis rhabdoformis sp. nov., an actinomycete isolated from a tropical forest soil.</title>
        <authorList>
            <person name="Souza W.R."/>
            <person name="Silva R.E."/>
            <person name="Goodfellow M."/>
            <person name="Busarakam K."/>
            <person name="Figueiro F.S."/>
            <person name="Ferreira D."/>
            <person name="Rodrigues-Filho E."/>
            <person name="Moraes L.A.B."/>
            <person name="Zucchi T.D."/>
        </authorList>
    </citation>
    <scope>NUCLEOTIDE SEQUENCE [LARGE SCALE GENOMIC DNA]</scope>
    <source>
        <strain evidence="2 3">NCIMB 14900</strain>
    </source>
</reference>
<evidence type="ECO:0000313" key="3">
    <source>
        <dbReference type="Proteomes" id="UP001330812"/>
    </source>
</evidence>
<dbReference type="InterPro" id="IPR018247">
    <property type="entry name" value="EF_Hand_1_Ca_BS"/>
</dbReference>
<dbReference type="PROSITE" id="PS00018">
    <property type="entry name" value="EF_HAND_1"/>
    <property type="match status" value="2"/>
</dbReference>
<dbReference type="InterPro" id="IPR011992">
    <property type="entry name" value="EF-hand-dom_pair"/>
</dbReference>
<keyword evidence="3" id="KW-1185">Reference proteome</keyword>
<accession>A0ABZ1HYF2</accession>
<evidence type="ECO:0000313" key="2">
    <source>
        <dbReference type="EMBL" id="WSE26889.1"/>
    </source>
</evidence>
<dbReference type="InterPro" id="IPR002048">
    <property type="entry name" value="EF_hand_dom"/>
</dbReference>
<sequence>MMWGVMAVTAEDRTRVVFELFDVDHSGYLEESDFAAMSSRVEDVAQGSGSEAKEALRASFTKWWTTVERELDTNRDGKVSYDEFTACVLTPEKFDDTVTDFADALSALGDPDGDGLIDRPLFTALMLAIGFSPTNVDALFDVFSPDAQDRITVQIWRDGIVEYYHPTKSDVAGNYLVP</sequence>
<dbReference type="SUPFAM" id="SSF47473">
    <property type="entry name" value="EF-hand"/>
    <property type="match status" value="1"/>
</dbReference>